<name>A0AAW1D9C8_9HEMI</name>
<proteinExistence type="predicted"/>
<evidence type="ECO:0008006" key="3">
    <source>
        <dbReference type="Google" id="ProtNLM"/>
    </source>
</evidence>
<organism evidence="1 2">
    <name type="scientific">Rhynocoris fuscipes</name>
    <dbReference type="NCBI Taxonomy" id="488301"/>
    <lineage>
        <taxon>Eukaryota</taxon>
        <taxon>Metazoa</taxon>
        <taxon>Ecdysozoa</taxon>
        <taxon>Arthropoda</taxon>
        <taxon>Hexapoda</taxon>
        <taxon>Insecta</taxon>
        <taxon>Pterygota</taxon>
        <taxon>Neoptera</taxon>
        <taxon>Paraneoptera</taxon>
        <taxon>Hemiptera</taxon>
        <taxon>Heteroptera</taxon>
        <taxon>Panheteroptera</taxon>
        <taxon>Cimicomorpha</taxon>
        <taxon>Reduviidae</taxon>
        <taxon>Harpactorinae</taxon>
        <taxon>Harpactorini</taxon>
        <taxon>Rhynocoris</taxon>
    </lineage>
</organism>
<accession>A0AAW1D9C8</accession>
<evidence type="ECO:0000313" key="1">
    <source>
        <dbReference type="EMBL" id="KAK9507142.1"/>
    </source>
</evidence>
<reference evidence="1 2" key="1">
    <citation type="submission" date="2022-12" db="EMBL/GenBank/DDBJ databases">
        <title>Chromosome-level genome assembly of true bugs.</title>
        <authorList>
            <person name="Ma L."/>
            <person name="Li H."/>
        </authorList>
    </citation>
    <scope>NUCLEOTIDE SEQUENCE [LARGE SCALE GENOMIC DNA]</scope>
    <source>
        <strain evidence="1">Lab_2022b</strain>
    </source>
</reference>
<dbReference type="Proteomes" id="UP001461498">
    <property type="component" value="Unassembled WGS sequence"/>
</dbReference>
<protein>
    <recommendedName>
        <fullName evidence="3">NADH dehydrogenase subunit 4L</fullName>
    </recommendedName>
</protein>
<keyword evidence="2" id="KW-1185">Reference proteome</keyword>
<sequence length="52" mass="5771">MCLFTLGLCFVKTIAFVSSLLILIFHFVQNFVILSSAIINRLVIVSVLQDAV</sequence>
<dbReference type="AlphaFoldDB" id="A0AAW1D9C8"/>
<comment type="caution">
    <text evidence="1">The sequence shown here is derived from an EMBL/GenBank/DDBJ whole genome shotgun (WGS) entry which is preliminary data.</text>
</comment>
<gene>
    <name evidence="1" type="ORF">O3M35_007058</name>
</gene>
<dbReference type="EMBL" id="JAPXFL010000004">
    <property type="protein sequence ID" value="KAK9507142.1"/>
    <property type="molecule type" value="Genomic_DNA"/>
</dbReference>
<evidence type="ECO:0000313" key="2">
    <source>
        <dbReference type="Proteomes" id="UP001461498"/>
    </source>
</evidence>